<feature type="domain" description="Recombinase" evidence="8">
    <location>
        <begin position="159"/>
        <end position="283"/>
    </location>
</feature>
<dbReference type="CDD" id="cd00338">
    <property type="entry name" value="Ser_Recombinase"/>
    <property type="match status" value="1"/>
</dbReference>
<dbReference type="KEGG" id="acht:bsdcttw_44850"/>
<dbReference type="PANTHER" id="PTHR30461">
    <property type="entry name" value="DNA-INVERTASE FROM LAMBDOID PROPHAGE"/>
    <property type="match status" value="1"/>
</dbReference>
<dbReference type="InterPro" id="IPR036162">
    <property type="entry name" value="Resolvase-like_N_sf"/>
</dbReference>
<keyword evidence="6" id="KW-0175">Coiled coil</keyword>
<dbReference type="InterPro" id="IPR006119">
    <property type="entry name" value="Resolv_N"/>
</dbReference>
<dbReference type="SMART" id="SM00857">
    <property type="entry name" value="Resolvase"/>
    <property type="match status" value="1"/>
</dbReference>
<dbReference type="PROSITE" id="PS51736">
    <property type="entry name" value="RECOMBINASES_3"/>
    <property type="match status" value="1"/>
</dbReference>
<dbReference type="InterPro" id="IPR050639">
    <property type="entry name" value="SSR_resolvase"/>
</dbReference>
<accession>A0A7M3SA27</accession>
<evidence type="ECO:0000256" key="1">
    <source>
        <dbReference type="ARBA" id="ARBA00022908"/>
    </source>
</evidence>
<feature type="domain" description="Resolvase/invertase-type recombinase catalytic" evidence="7">
    <location>
        <begin position="3"/>
        <end position="152"/>
    </location>
</feature>
<protein>
    <submittedName>
        <fullName evidence="9">Resolvase</fullName>
    </submittedName>
</protein>
<name>A0A7M3SA27_9FIRM</name>
<dbReference type="EMBL" id="AP023368">
    <property type="protein sequence ID" value="BCK01445.1"/>
    <property type="molecule type" value="Genomic_DNA"/>
</dbReference>
<keyword evidence="2" id="KW-0238">DNA-binding</keyword>
<feature type="active site" description="O-(5'-phospho-DNA)-serine intermediate" evidence="4 5">
    <location>
        <position position="11"/>
    </location>
</feature>
<keyword evidence="1" id="KW-0229">DNA integration</keyword>
<evidence type="ECO:0000313" key="10">
    <source>
        <dbReference type="Proteomes" id="UP000515703"/>
    </source>
</evidence>
<dbReference type="SUPFAM" id="SSF53041">
    <property type="entry name" value="Resolvase-like"/>
    <property type="match status" value="1"/>
</dbReference>
<reference evidence="9 10" key="1">
    <citation type="submission" date="2020-08" db="EMBL/GenBank/DDBJ databases">
        <title>Draft genome sequencing of an Anaerocolumna strain isolated from anoxic soil subjected to BSD treatment.</title>
        <authorList>
            <person name="Uek A."/>
            <person name="Tonouchi A."/>
        </authorList>
    </citation>
    <scope>NUCLEOTIDE SEQUENCE [LARGE SCALE GENOMIC DNA]</scope>
    <source>
        <strain evidence="9 10">CTTW</strain>
    </source>
</reference>
<gene>
    <name evidence="9" type="primary">ccrB</name>
    <name evidence="9" type="ORF">bsdcttw_44850</name>
</gene>
<dbReference type="Pfam" id="PF00239">
    <property type="entry name" value="Resolvase"/>
    <property type="match status" value="1"/>
</dbReference>
<evidence type="ECO:0000256" key="3">
    <source>
        <dbReference type="ARBA" id="ARBA00023172"/>
    </source>
</evidence>
<organism evidence="9 10">
    <name type="scientific">Anaerocolumna chitinilytica</name>
    <dbReference type="NCBI Taxonomy" id="1727145"/>
    <lineage>
        <taxon>Bacteria</taxon>
        <taxon>Bacillati</taxon>
        <taxon>Bacillota</taxon>
        <taxon>Clostridia</taxon>
        <taxon>Lachnospirales</taxon>
        <taxon>Lachnospiraceae</taxon>
        <taxon>Anaerocolumna</taxon>
    </lineage>
</organism>
<dbReference type="Pfam" id="PF13408">
    <property type="entry name" value="Zn_ribbon_recom"/>
    <property type="match status" value="1"/>
</dbReference>
<dbReference type="GO" id="GO:0015074">
    <property type="term" value="P:DNA integration"/>
    <property type="evidence" value="ECO:0007669"/>
    <property type="project" value="UniProtKB-KW"/>
</dbReference>
<dbReference type="InterPro" id="IPR011109">
    <property type="entry name" value="DNA_bind_recombinase_dom"/>
</dbReference>
<dbReference type="InterPro" id="IPR038109">
    <property type="entry name" value="DNA_bind_recomb_sf"/>
</dbReference>
<dbReference type="Proteomes" id="UP000515703">
    <property type="component" value="Chromosome"/>
</dbReference>
<evidence type="ECO:0000256" key="6">
    <source>
        <dbReference type="SAM" id="Coils"/>
    </source>
</evidence>
<dbReference type="PANTHER" id="PTHR30461:SF23">
    <property type="entry name" value="DNA RECOMBINASE-RELATED"/>
    <property type="match status" value="1"/>
</dbReference>
<dbReference type="PROSITE" id="PS51737">
    <property type="entry name" value="RECOMBINASE_DNA_BIND"/>
    <property type="match status" value="1"/>
</dbReference>
<proteinExistence type="predicted"/>
<dbReference type="PROSITE" id="PS00397">
    <property type="entry name" value="RECOMBINASES_1"/>
    <property type="match status" value="1"/>
</dbReference>
<dbReference type="AlphaFoldDB" id="A0A7M3SA27"/>
<feature type="coiled-coil region" evidence="6">
    <location>
        <begin position="397"/>
        <end position="424"/>
    </location>
</feature>
<evidence type="ECO:0000256" key="4">
    <source>
        <dbReference type="PIRSR" id="PIRSR606118-50"/>
    </source>
</evidence>
<dbReference type="Pfam" id="PF07508">
    <property type="entry name" value="Recombinase"/>
    <property type="match status" value="1"/>
</dbReference>
<dbReference type="InterPro" id="IPR006118">
    <property type="entry name" value="Recombinase_CS"/>
</dbReference>
<dbReference type="InterPro" id="IPR025827">
    <property type="entry name" value="Zn_ribbon_recom_dom"/>
</dbReference>
<dbReference type="Gene3D" id="3.40.50.1390">
    <property type="entry name" value="Resolvase, N-terminal catalytic domain"/>
    <property type="match status" value="1"/>
</dbReference>
<evidence type="ECO:0000259" key="8">
    <source>
        <dbReference type="PROSITE" id="PS51737"/>
    </source>
</evidence>
<sequence length="481" mass="55418">MQTAALYIRVSTDKQEELSPDAQKRLLLEYAEKNNMITSEEFIYIEGGISGKKADKRPKFQHMIGLAKSKDHPFDVILVWKYSRFARNQEESVLYKSLLKRNGIDVISITEPLIEGPFGTLIERIIEWMDEYYSIRLSGEVIRGMSEKALRGGYQSACPLGYNSTSTGQPPVINPVEADIVRKIYNQYVYEGMSMFQIAIQLNALGIKTRQGSKFQRRTIQYILDNPFYHGFVRWNRQNHSSNSIKSEDEWIITKGTHESLISDELFSLAQDRMKTEYAPRKARPVTEYKHWLSGIMRCAYCGKALVASSSRNPEIFNFQCSSYSKGLCKSNCVTSKKIVPGVIGYFEKVLASGHVEYSVKSNNNDIDLSLLKQQLSKLDSKEERIRTAYINGIDTIEEYKKSKELISIERESIQNQLDELQQVSLQDHKPEMLSRIQEVYNIITDDSIDMLTKNKAMKSVVEYITYNKDESAIDIYFYFF</sequence>
<keyword evidence="3" id="KW-0233">DNA recombination</keyword>
<evidence type="ECO:0000259" key="7">
    <source>
        <dbReference type="PROSITE" id="PS51736"/>
    </source>
</evidence>
<dbReference type="Gene3D" id="3.90.1750.20">
    <property type="entry name" value="Putative Large Serine Recombinase, Chain B, Domain 2"/>
    <property type="match status" value="1"/>
</dbReference>
<evidence type="ECO:0000313" key="9">
    <source>
        <dbReference type="EMBL" id="BCK01445.1"/>
    </source>
</evidence>
<evidence type="ECO:0000256" key="5">
    <source>
        <dbReference type="PROSITE-ProRule" id="PRU10137"/>
    </source>
</evidence>
<dbReference type="GO" id="GO:0000150">
    <property type="term" value="F:DNA strand exchange activity"/>
    <property type="evidence" value="ECO:0007669"/>
    <property type="project" value="InterPro"/>
</dbReference>
<evidence type="ECO:0000256" key="2">
    <source>
        <dbReference type="ARBA" id="ARBA00023125"/>
    </source>
</evidence>
<dbReference type="RefSeq" id="WP_185257010.1">
    <property type="nucleotide sequence ID" value="NZ_AP023368.1"/>
</dbReference>
<dbReference type="GO" id="GO:0003677">
    <property type="term" value="F:DNA binding"/>
    <property type="evidence" value="ECO:0007669"/>
    <property type="project" value="UniProtKB-KW"/>
</dbReference>
<keyword evidence="10" id="KW-1185">Reference proteome</keyword>
<reference evidence="9 10" key="2">
    <citation type="submission" date="2020-08" db="EMBL/GenBank/DDBJ databases">
        <authorList>
            <person name="Ueki A."/>
            <person name="Tonouchi A."/>
        </authorList>
    </citation>
    <scope>NUCLEOTIDE SEQUENCE [LARGE SCALE GENOMIC DNA]</scope>
    <source>
        <strain evidence="9 10">CTTW</strain>
    </source>
</reference>